<evidence type="ECO:0000256" key="1">
    <source>
        <dbReference type="ARBA" id="ARBA00004141"/>
    </source>
</evidence>
<dbReference type="InterPro" id="IPR013525">
    <property type="entry name" value="ABC2_TM"/>
</dbReference>
<dbReference type="EMBL" id="BOPH01000031">
    <property type="protein sequence ID" value="GIJ67770.1"/>
    <property type="molecule type" value="Genomic_DNA"/>
</dbReference>
<keyword evidence="2 6" id="KW-0812">Transmembrane</keyword>
<feature type="transmembrane region" description="Helical" evidence="6">
    <location>
        <begin position="79"/>
        <end position="102"/>
    </location>
</feature>
<dbReference type="PANTHER" id="PTHR43229">
    <property type="entry name" value="NODULATION PROTEIN J"/>
    <property type="match status" value="1"/>
</dbReference>
<protein>
    <recommendedName>
        <fullName evidence="6">Transport permease protein</fullName>
    </recommendedName>
</protein>
<evidence type="ECO:0000256" key="2">
    <source>
        <dbReference type="ARBA" id="ARBA00022692"/>
    </source>
</evidence>
<keyword evidence="6" id="KW-0813">Transport</keyword>
<dbReference type="GO" id="GO:0046677">
    <property type="term" value="P:response to antibiotic"/>
    <property type="evidence" value="ECO:0007669"/>
    <property type="project" value="UniProtKB-KW"/>
</dbReference>
<feature type="transmembrane region" description="Helical" evidence="6">
    <location>
        <begin position="132"/>
        <end position="150"/>
    </location>
</feature>
<dbReference type="PROSITE" id="PS51012">
    <property type="entry name" value="ABC_TM2"/>
    <property type="match status" value="1"/>
</dbReference>
<feature type="domain" description="ABC transmembrane type-2" evidence="7">
    <location>
        <begin position="39"/>
        <end position="269"/>
    </location>
</feature>
<comment type="caution">
    <text evidence="8">The sequence shown here is derived from an EMBL/GenBank/DDBJ whole genome shotgun (WGS) entry which is preliminary data.</text>
</comment>
<evidence type="ECO:0000259" key="7">
    <source>
        <dbReference type="PROSITE" id="PS51012"/>
    </source>
</evidence>
<name>A0A8J3ZSV9_9ACTN</name>
<proteinExistence type="inferred from homology"/>
<evidence type="ECO:0000313" key="9">
    <source>
        <dbReference type="Proteomes" id="UP000635606"/>
    </source>
</evidence>
<evidence type="ECO:0000313" key="8">
    <source>
        <dbReference type="EMBL" id="GIJ67770.1"/>
    </source>
</evidence>
<dbReference type="Proteomes" id="UP000635606">
    <property type="component" value="Unassembled WGS sequence"/>
</dbReference>
<gene>
    <name evidence="8" type="ORF">Voc01_026870</name>
</gene>
<dbReference type="AlphaFoldDB" id="A0A8J3ZSV9"/>
<dbReference type="Pfam" id="PF01061">
    <property type="entry name" value="ABC2_membrane"/>
    <property type="match status" value="1"/>
</dbReference>
<feature type="transmembrane region" description="Helical" evidence="6">
    <location>
        <begin position="191"/>
        <end position="209"/>
    </location>
</feature>
<evidence type="ECO:0000256" key="6">
    <source>
        <dbReference type="RuleBase" id="RU361157"/>
    </source>
</evidence>
<sequence length="272" mass="29870">MVSTLALPTVARRVERRWANSVAVAGRNATAARHFAYWWVLLSGFFEPLLYLLSIGIGVGQLVGDFRLADGRIVTYPTFVAPAMLAASAMNGALAESTFNFFGKMKYMKVYDAVIATPVTPVEIAVGELMWAMLRGAVYSAAFLGIMVWMDLTTAGWALAAFPATMVVGFAFGAVGMMLSTFVRSWQDFDYVMVAQFALFLFSGTFAPVDSFPMVMRVLVELTPLYHGVEVVRALTTGVLDWTLAWHLAYLVALTVLCLRVAGRRMNNLLCK</sequence>
<evidence type="ECO:0000256" key="5">
    <source>
        <dbReference type="ARBA" id="ARBA00023251"/>
    </source>
</evidence>
<feature type="transmembrane region" description="Helical" evidence="6">
    <location>
        <begin position="244"/>
        <end position="262"/>
    </location>
</feature>
<dbReference type="InterPro" id="IPR000412">
    <property type="entry name" value="ABC_2_transport"/>
</dbReference>
<dbReference type="GO" id="GO:0140359">
    <property type="term" value="F:ABC-type transporter activity"/>
    <property type="evidence" value="ECO:0007669"/>
    <property type="project" value="InterPro"/>
</dbReference>
<keyword evidence="6" id="KW-1003">Cell membrane</keyword>
<dbReference type="PANTHER" id="PTHR43229:SF2">
    <property type="entry name" value="NODULATION PROTEIN J"/>
    <property type="match status" value="1"/>
</dbReference>
<comment type="subcellular location">
    <subcellularLocation>
        <location evidence="6">Cell membrane</location>
        <topology evidence="6">Multi-pass membrane protein</topology>
    </subcellularLocation>
    <subcellularLocation>
        <location evidence="1">Membrane</location>
        <topology evidence="1">Multi-pass membrane protein</topology>
    </subcellularLocation>
</comment>
<dbReference type="InterPro" id="IPR051784">
    <property type="entry name" value="Nod_factor_ABC_transporter"/>
</dbReference>
<evidence type="ECO:0000256" key="4">
    <source>
        <dbReference type="ARBA" id="ARBA00023136"/>
    </source>
</evidence>
<keyword evidence="5" id="KW-0046">Antibiotic resistance</keyword>
<dbReference type="InterPro" id="IPR047817">
    <property type="entry name" value="ABC2_TM_bact-type"/>
</dbReference>
<dbReference type="GO" id="GO:0043190">
    <property type="term" value="C:ATP-binding cassette (ABC) transporter complex"/>
    <property type="evidence" value="ECO:0007669"/>
    <property type="project" value="InterPro"/>
</dbReference>
<keyword evidence="4 6" id="KW-0472">Membrane</keyword>
<dbReference type="PIRSF" id="PIRSF006648">
    <property type="entry name" value="DrrB"/>
    <property type="match status" value="1"/>
</dbReference>
<feature type="transmembrane region" description="Helical" evidence="6">
    <location>
        <begin position="36"/>
        <end position="59"/>
    </location>
</feature>
<dbReference type="PRINTS" id="PR00164">
    <property type="entry name" value="ABC2TRNSPORT"/>
</dbReference>
<feature type="transmembrane region" description="Helical" evidence="6">
    <location>
        <begin position="156"/>
        <end position="179"/>
    </location>
</feature>
<comment type="similarity">
    <text evidence="6">Belongs to the ABC-2 integral membrane protein family.</text>
</comment>
<accession>A0A8J3ZSV9</accession>
<keyword evidence="9" id="KW-1185">Reference proteome</keyword>
<reference evidence="8" key="1">
    <citation type="submission" date="2021-01" db="EMBL/GenBank/DDBJ databases">
        <title>Whole genome shotgun sequence of Virgisporangium ochraceum NBRC 16418.</title>
        <authorList>
            <person name="Komaki H."/>
            <person name="Tamura T."/>
        </authorList>
    </citation>
    <scope>NUCLEOTIDE SEQUENCE</scope>
    <source>
        <strain evidence="8">NBRC 16418</strain>
    </source>
</reference>
<organism evidence="8 9">
    <name type="scientific">Virgisporangium ochraceum</name>
    <dbReference type="NCBI Taxonomy" id="65505"/>
    <lineage>
        <taxon>Bacteria</taxon>
        <taxon>Bacillati</taxon>
        <taxon>Actinomycetota</taxon>
        <taxon>Actinomycetes</taxon>
        <taxon>Micromonosporales</taxon>
        <taxon>Micromonosporaceae</taxon>
        <taxon>Virgisporangium</taxon>
    </lineage>
</organism>
<evidence type="ECO:0000256" key="3">
    <source>
        <dbReference type="ARBA" id="ARBA00022989"/>
    </source>
</evidence>
<keyword evidence="3 6" id="KW-1133">Transmembrane helix</keyword>